<evidence type="ECO:0000256" key="1">
    <source>
        <dbReference type="ARBA" id="ARBA00004814"/>
    </source>
</evidence>
<dbReference type="KEGG" id="ccs:CCNA_02883"/>
<sequence length="541" mass="58974">MYGGSVGISFMQSGARTPTRRQLLSAIAKVGGTAALYQAMTSLGHAAETRFPGPPNLQGARPGASVIVLGAGLAGLLAAFELRKAGYKVQILEFQNRPGGRNWSLRGGDSYTELGGATQKVGYAAGNYFNPGPWRIPHHHRTLLHYCKQFGVALEPFIQFNHSGWIHSSQAFGGKPVRFNAAAADFEGNIAELLAKSVNAKALDDAVTLEDRERLLEALKGWGMLDKDYRYAASLRTSSHRGFKRPGGGGVDGAPIPSDDLYSLHDVLDPQVWTSMGFFMNHEMQTTMFQPVGGMDMIGKAFAKQVEGLITYNAKVSKIAQDDKGVVVTYADTVTGKVTEAKGDWCVCTIPLGILGQMDLAVTDEMMAAIKAVPYSGQVKMGLEMNRRFWEEDDDIYGGHSFTDQEIGLISYPNNNLFQDGPAVLLGAFARDLGAFRLAGMTPEQRIEVALAQGSVIHPKSYRKEFRTGASVAWSRVPWTLGCCARWNEETRKQHYQTLVAMDRRIVLAGEHASYVGCWMEGALLSSLDAITRLHKRALSA</sequence>
<gene>
    <name evidence="8" type="ordered locus">CCNA_02883</name>
</gene>
<feature type="domain" description="Amine oxidase" evidence="7">
    <location>
        <begin position="73"/>
        <end position="530"/>
    </location>
</feature>
<dbReference type="SUPFAM" id="SSF54373">
    <property type="entry name" value="FAD-linked reductases, C-terminal domain"/>
    <property type="match status" value="1"/>
</dbReference>
<dbReference type="Proteomes" id="UP000001364">
    <property type="component" value="Chromosome"/>
</dbReference>
<dbReference type="GO" id="GO:0050361">
    <property type="term" value="F:tryptophan 2-monooxygenase activity"/>
    <property type="evidence" value="ECO:0007669"/>
    <property type="project" value="UniProtKB-EC"/>
</dbReference>
<comment type="catalytic activity">
    <reaction evidence="6">
        <text>L-tryptophan + O2 = indole-3-acetamide + CO2 + H2O</text>
        <dbReference type="Rhea" id="RHEA:16165"/>
        <dbReference type="ChEBI" id="CHEBI:15377"/>
        <dbReference type="ChEBI" id="CHEBI:15379"/>
        <dbReference type="ChEBI" id="CHEBI:16031"/>
        <dbReference type="ChEBI" id="CHEBI:16526"/>
        <dbReference type="ChEBI" id="CHEBI:57912"/>
        <dbReference type="EC" id="1.13.12.3"/>
    </reaction>
</comment>
<accession>A0A0H3CA81</accession>
<dbReference type="InterPro" id="IPR036188">
    <property type="entry name" value="FAD/NAD-bd_sf"/>
</dbReference>
<dbReference type="PhylomeDB" id="A0A0H3CA81"/>
<reference evidence="8 9" key="1">
    <citation type="journal article" date="2010" name="J. Bacteriol.">
        <title>The genetic basis of laboratory adaptation in Caulobacter crescentus.</title>
        <authorList>
            <person name="Marks M.E."/>
            <person name="Castro-Rojas C.M."/>
            <person name="Teiling C."/>
            <person name="Du L."/>
            <person name="Kapatral V."/>
            <person name="Walunas T.L."/>
            <person name="Crosson S."/>
        </authorList>
    </citation>
    <scope>NUCLEOTIDE SEQUENCE [LARGE SCALE GENOMIC DNA]</scope>
    <source>
        <strain evidence="9">NA1000 / CB15N</strain>
    </source>
</reference>
<dbReference type="InterPro" id="IPR002937">
    <property type="entry name" value="Amino_oxidase"/>
</dbReference>
<keyword evidence="8" id="KW-0560">Oxidoreductase</keyword>
<dbReference type="PANTHER" id="PTHR10742:SF342">
    <property type="entry name" value="AMINE OXIDASE"/>
    <property type="match status" value="1"/>
</dbReference>
<evidence type="ECO:0000256" key="3">
    <source>
        <dbReference type="ARBA" id="ARBA00012535"/>
    </source>
</evidence>
<organism evidence="8 9">
    <name type="scientific">Caulobacter vibrioides (strain NA1000 / CB15N)</name>
    <name type="common">Caulobacter crescentus</name>
    <dbReference type="NCBI Taxonomy" id="565050"/>
    <lineage>
        <taxon>Bacteria</taxon>
        <taxon>Pseudomonadati</taxon>
        <taxon>Pseudomonadota</taxon>
        <taxon>Alphaproteobacteria</taxon>
        <taxon>Caulobacterales</taxon>
        <taxon>Caulobacteraceae</taxon>
        <taxon>Caulobacter</taxon>
    </lineage>
</organism>
<dbReference type="AlphaFoldDB" id="A0A0H3CA81"/>
<proteinExistence type="inferred from homology"/>
<evidence type="ECO:0000256" key="4">
    <source>
        <dbReference type="ARBA" id="ARBA00017871"/>
    </source>
</evidence>
<dbReference type="EMBL" id="CP001340">
    <property type="protein sequence ID" value="ACL96348.1"/>
    <property type="molecule type" value="Genomic_DNA"/>
</dbReference>
<keyword evidence="9" id="KW-1185">Reference proteome</keyword>
<dbReference type="InterPro" id="IPR050281">
    <property type="entry name" value="Flavin_monoamine_oxidase"/>
</dbReference>
<keyword evidence="5" id="KW-0073">Auxin biosynthesis</keyword>
<dbReference type="OrthoDB" id="337830at2"/>
<dbReference type="RefSeq" id="WP_010920634.1">
    <property type="nucleotide sequence ID" value="NC_011916.1"/>
</dbReference>
<evidence type="ECO:0000313" key="8">
    <source>
        <dbReference type="EMBL" id="ACL96348.1"/>
    </source>
</evidence>
<dbReference type="HOGENOM" id="CLU_004498_8_3_5"/>
<dbReference type="Gene3D" id="3.50.50.60">
    <property type="entry name" value="FAD/NAD(P)-binding domain"/>
    <property type="match status" value="1"/>
</dbReference>
<dbReference type="GeneID" id="7331313"/>
<dbReference type="GO" id="GO:0009063">
    <property type="term" value="P:amino acid catabolic process"/>
    <property type="evidence" value="ECO:0007669"/>
    <property type="project" value="TreeGrafter"/>
</dbReference>
<dbReference type="SUPFAM" id="SSF51905">
    <property type="entry name" value="FAD/NAD(P)-binding domain"/>
    <property type="match status" value="1"/>
</dbReference>
<evidence type="ECO:0000256" key="6">
    <source>
        <dbReference type="ARBA" id="ARBA00047321"/>
    </source>
</evidence>
<dbReference type="Gene3D" id="3.90.660.10">
    <property type="match status" value="1"/>
</dbReference>
<evidence type="ECO:0000256" key="2">
    <source>
        <dbReference type="ARBA" id="ARBA00005833"/>
    </source>
</evidence>
<dbReference type="EC" id="1.13.12.3" evidence="3"/>
<evidence type="ECO:0000313" key="9">
    <source>
        <dbReference type="Proteomes" id="UP000001364"/>
    </source>
</evidence>
<dbReference type="PANTHER" id="PTHR10742">
    <property type="entry name" value="FLAVIN MONOAMINE OXIDASE"/>
    <property type="match status" value="1"/>
</dbReference>
<dbReference type="Pfam" id="PF01593">
    <property type="entry name" value="Amino_oxidase"/>
    <property type="match status" value="1"/>
</dbReference>
<dbReference type="PATRIC" id="fig|565050.3.peg.2813"/>
<dbReference type="GO" id="GO:0001716">
    <property type="term" value="F:L-amino-acid oxidase activity"/>
    <property type="evidence" value="ECO:0007669"/>
    <property type="project" value="TreeGrafter"/>
</dbReference>
<comment type="similarity">
    <text evidence="2">Belongs to the tryptophan 2-monooxygenase family.</text>
</comment>
<evidence type="ECO:0000256" key="5">
    <source>
        <dbReference type="ARBA" id="ARBA00023070"/>
    </source>
</evidence>
<comment type="pathway">
    <text evidence="1">Plant hormone metabolism; auxin biosynthesis.</text>
</comment>
<dbReference type="RefSeq" id="YP_002518256.1">
    <property type="nucleotide sequence ID" value="NC_011916.1"/>
</dbReference>
<dbReference type="SMR" id="A0A0H3CA81"/>
<dbReference type="GO" id="GO:0009851">
    <property type="term" value="P:auxin biosynthetic process"/>
    <property type="evidence" value="ECO:0007669"/>
    <property type="project" value="UniProtKB-KW"/>
</dbReference>
<name>A0A0H3CA81_CAUVN</name>
<evidence type="ECO:0000259" key="7">
    <source>
        <dbReference type="Pfam" id="PF01593"/>
    </source>
</evidence>
<protein>
    <recommendedName>
        <fullName evidence="4">Tryptophan 2-monooxygenase</fullName>
        <ecNumber evidence="3">1.13.12.3</ecNumber>
    </recommendedName>
</protein>
<dbReference type="Gene3D" id="1.20.1440.240">
    <property type="match status" value="1"/>
</dbReference>